<dbReference type="RefSeq" id="WP_404318283.1">
    <property type="nucleotide sequence ID" value="NZ_JAUIYO010000014.1"/>
</dbReference>
<accession>A0ABW8IB22</accession>
<dbReference type="InterPro" id="IPR010981">
    <property type="entry name" value="SinR/SinI_dimer_dom"/>
</dbReference>
<dbReference type="GO" id="GO:0003677">
    <property type="term" value="F:DNA binding"/>
    <property type="evidence" value="ECO:0007669"/>
    <property type="project" value="UniProtKB-KW"/>
</dbReference>
<dbReference type="PROSITE" id="PS51500">
    <property type="entry name" value="SIN"/>
    <property type="match status" value="1"/>
</dbReference>
<dbReference type="InterPro" id="IPR036281">
    <property type="entry name" value="SinR/SinI_dimer_dom_sf"/>
</dbReference>
<evidence type="ECO:0000259" key="1">
    <source>
        <dbReference type="PROSITE" id="PS51500"/>
    </source>
</evidence>
<keyword evidence="2" id="KW-0238">DNA-binding</keyword>
<protein>
    <submittedName>
        <fullName evidence="2">DNA-binding anti-repressor SinI</fullName>
    </submittedName>
</protein>
<proteinExistence type="predicted"/>
<feature type="domain" description="Sin" evidence="1">
    <location>
        <begin position="5"/>
        <end position="43"/>
    </location>
</feature>
<keyword evidence="3" id="KW-1185">Reference proteome</keyword>
<gene>
    <name evidence="2" type="primary">sinI</name>
    <name evidence="2" type="ORF">QYG89_13710</name>
</gene>
<sequence>MKKVCKHTLDTERQFEEWLRLLMQAKELGLTVEEVRCFLQNAQKHS</sequence>
<dbReference type="EMBL" id="JAUIYO010000014">
    <property type="protein sequence ID" value="MFK2826707.1"/>
    <property type="molecule type" value="Genomic_DNA"/>
</dbReference>
<name>A0ABW8IB22_9BACI</name>
<evidence type="ECO:0000313" key="2">
    <source>
        <dbReference type="EMBL" id="MFK2826707.1"/>
    </source>
</evidence>
<evidence type="ECO:0000313" key="3">
    <source>
        <dbReference type="Proteomes" id="UP001619911"/>
    </source>
</evidence>
<reference evidence="2 3" key="1">
    <citation type="submission" date="2023-07" db="EMBL/GenBank/DDBJ databases">
        <title>Bacillus lucianemedeirus sp. nov, a new species isolated from an immunobiological production facility.</title>
        <authorList>
            <person name="Costa L.V."/>
            <person name="Miranda R.V.S.L."/>
            <person name="Brandao M.L.L."/>
            <person name="Reis C.M.F."/>
            <person name="Frazao A.M."/>
            <person name="Cruz F.V."/>
            <person name="Baio P.V.P."/>
            <person name="Veras J.F.C."/>
            <person name="Ramos J.N."/>
            <person name="Vieira V."/>
        </authorList>
    </citation>
    <scope>NUCLEOTIDE SEQUENCE [LARGE SCALE GENOMIC DNA]</scope>
    <source>
        <strain evidence="2 3">B190/17</strain>
    </source>
</reference>
<dbReference type="SUPFAM" id="SSF47406">
    <property type="entry name" value="SinR repressor dimerisation domain-like"/>
    <property type="match status" value="1"/>
</dbReference>
<organism evidence="2 3">
    <name type="scientific">Bacillus lumedeiriae</name>
    <dbReference type="NCBI Taxonomy" id="3058829"/>
    <lineage>
        <taxon>Bacteria</taxon>
        <taxon>Bacillati</taxon>
        <taxon>Bacillota</taxon>
        <taxon>Bacilli</taxon>
        <taxon>Bacillales</taxon>
        <taxon>Bacillaceae</taxon>
        <taxon>Bacillus</taxon>
    </lineage>
</organism>
<dbReference type="Proteomes" id="UP001619911">
    <property type="component" value="Unassembled WGS sequence"/>
</dbReference>
<dbReference type="Pfam" id="PF08671">
    <property type="entry name" value="SinI"/>
    <property type="match status" value="1"/>
</dbReference>
<comment type="caution">
    <text evidence="2">The sequence shown here is derived from an EMBL/GenBank/DDBJ whole genome shotgun (WGS) entry which is preliminary data.</text>
</comment>